<evidence type="ECO:0000256" key="1">
    <source>
        <dbReference type="ARBA" id="ARBA00023125"/>
    </source>
</evidence>
<dbReference type="GO" id="GO:0005829">
    <property type="term" value="C:cytosol"/>
    <property type="evidence" value="ECO:0007669"/>
    <property type="project" value="TreeGrafter"/>
</dbReference>
<sequence length="177" mass="20494">MEIGAKVKRLRLSKGFTQEELAERADLTKGFISLLERDKTSPSIATFEQILNVLGVSLRQFFSEELSPKVAFTKKDRVPLYDEPEGVKTMLLIQGVEDKKIDPKLVIIKPEEETSIENYHQGEEFGYVIEGNVELWLDDERYKLKNGECFYYKADHKHQVRNISKSKKAILLWITID</sequence>
<dbReference type="Pfam" id="PF01381">
    <property type="entry name" value="HTH_3"/>
    <property type="match status" value="1"/>
</dbReference>
<dbReference type="CDD" id="cd02209">
    <property type="entry name" value="cupin_XRE_C"/>
    <property type="match status" value="1"/>
</dbReference>
<dbReference type="PANTHER" id="PTHR46797:SF2">
    <property type="entry name" value="TRANSCRIPTIONAL REGULATOR"/>
    <property type="match status" value="1"/>
</dbReference>
<dbReference type="Gene3D" id="1.10.260.40">
    <property type="entry name" value="lambda repressor-like DNA-binding domains"/>
    <property type="match status" value="1"/>
</dbReference>
<dbReference type="InterPro" id="IPR011051">
    <property type="entry name" value="RmlC_Cupin_sf"/>
</dbReference>
<evidence type="ECO:0000259" key="2">
    <source>
        <dbReference type="PROSITE" id="PS50943"/>
    </source>
</evidence>
<keyword evidence="1" id="KW-0238">DNA-binding</keyword>
<organism evidence="3">
    <name type="scientific">Mesoaciditoga lauensis</name>
    <dbReference type="NCBI Taxonomy" id="1495039"/>
    <lineage>
        <taxon>Bacteria</taxon>
        <taxon>Thermotogati</taxon>
        <taxon>Thermotogota</taxon>
        <taxon>Thermotogae</taxon>
        <taxon>Mesoaciditogales</taxon>
        <taxon>Mesoaciditogaceae</taxon>
        <taxon>Mesoaciditoga</taxon>
    </lineage>
</organism>
<dbReference type="CDD" id="cd00093">
    <property type="entry name" value="HTH_XRE"/>
    <property type="match status" value="1"/>
</dbReference>
<dbReference type="Pfam" id="PF07883">
    <property type="entry name" value="Cupin_2"/>
    <property type="match status" value="1"/>
</dbReference>
<dbReference type="GO" id="GO:0003677">
    <property type="term" value="F:DNA binding"/>
    <property type="evidence" value="ECO:0007669"/>
    <property type="project" value="UniProtKB-KW"/>
</dbReference>
<name>A0A7V3VSJ5_9BACT</name>
<proteinExistence type="predicted"/>
<accession>A0A7V3VSJ5</accession>
<comment type="caution">
    <text evidence="3">The sequence shown here is derived from an EMBL/GenBank/DDBJ whole genome shotgun (WGS) entry which is preliminary data.</text>
</comment>
<dbReference type="InterPro" id="IPR050807">
    <property type="entry name" value="TransReg_Diox_bact_type"/>
</dbReference>
<dbReference type="SMART" id="SM00530">
    <property type="entry name" value="HTH_XRE"/>
    <property type="match status" value="1"/>
</dbReference>
<dbReference type="SUPFAM" id="SSF47413">
    <property type="entry name" value="lambda repressor-like DNA-binding domains"/>
    <property type="match status" value="1"/>
</dbReference>
<feature type="domain" description="HTH cro/C1-type" evidence="2">
    <location>
        <begin position="7"/>
        <end position="61"/>
    </location>
</feature>
<dbReference type="InterPro" id="IPR013096">
    <property type="entry name" value="Cupin_2"/>
</dbReference>
<dbReference type="EMBL" id="DTPE01000147">
    <property type="protein sequence ID" value="HGE75167.1"/>
    <property type="molecule type" value="Genomic_DNA"/>
</dbReference>
<dbReference type="PANTHER" id="PTHR46797">
    <property type="entry name" value="HTH-TYPE TRANSCRIPTIONAL REGULATOR"/>
    <property type="match status" value="1"/>
</dbReference>
<gene>
    <name evidence="3" type="ORF">ENX73_03465</name>
</gene>
<dbReference type="SUPFAM" id="SSF51182">
    <property type="entry name" value="RmlC-like cupins"/>
    <property type="match status" value="1"/>
</dbReference>
<dbReference type="InterPro" id="IPR010982">
    <property type="entry name" value="Lambda_DNA-bd_dom_sf"/>
</dbReference>
<dbReference type="PROSITE" id="PS50943">
    <property type="entry name" value="HTH_CROC1"/>
    <property type="match status" value="1"/>
</dbReference>
<dbReference type="InterPro" id="IPR001387">
    <property type="entry name" value="Cro/C1-type_HTH"/>
</dbReference>
<dbReference type="GO" id="GO:0003700">
    <property type="term" value="F:DNA-binding transcription factor activity"/>
    <property type="evidence" value="ECO:0007669"/>
    <property type="project" value="TreeGrafter"/>
</dbReference>
<protein>
    <submittedName>
        <fullName evidence="3">Cupin domain-containing protein</fullName>
    </submittedName>
</protein>
<dbReference type="AlphaFoldDB" id="A0A7V3VSJ5"/>
<dbReference type="Gene3D" id="2.60.120.10">
    <property type="entry name" value="Jelly Rolls"/>
    <property type="match status" value="1"/>
</dbReference>
<dbReference type="InterPro" id="IPR014710">
    <property type="entry name" value="RmlC-like_jellyroll"/>
</dbReference>
<reference evidence="3" key="1">
    <citation type="journal article" date="2020" name="mSystems">
        <title>Genome- and Community-Level Interaction Insights into Carbon Utilization and Element Cycling Functions of Hydrothermarchaeota in Hydrothermal Sediment.</title>
        <authorList>
            <person name="Zhou Z."/>
            <person name="Liu Y."/>
            <person name="Xu W."/>
            <person name="Pan J."/>
            <person name="Luo Z.H."/>
            <person name="Li M."/>
        </authorList>
    </citation>
    <scope>NUCLEOTIDE SEQUENCE [LARGE SCALE GENOMIC DNA]</scope>
    <source>
        <strain evidence="3">SpSt-966</strain>
    </source>
</reference>
<evidence type="ECO:0000313" key="3">
    <source>
        <dbReference type="EMBL" id="HGE75167.1"/>
    </source>
</evidence>